<proteinExistence type="predicted"/>
<dbReference type="eggNOG" id="COG1680">
    <property type="taxonomic scope" value="Bacteria"/>
</dbReference>
<dbReference type="RefSeq" id="WP_004609064.1">
    <property type="nucleotide sequence ID" value="NZ_CP102275.1"/>
</dbReference>
<dbReference type="GeneID" id="94016637"/>
<dbReference type="EMBL" id="ABIK02000005">
    <property type="protein sequence ID" value="EDS75584.1"/>
    <property type="molecule type" value="Genomic_DNA"/>
</dbReference>
<dbReference type="AlphaFoldDB" id="B1C094"/>
<keyword evidence="2" id="KW-1185">Reference proteome</keyword>
<reference evidence="1" key="1">
    <citation type="submission" date="2008-02" db="EMBL/GenBank/DDBJ databases">
        <authorList>
            <person name="Fulton L."/>
            <person name="Clifton S."/>
            <person name="Fulton B."/>
            <person name="Xu J."/>
            <person name="Minx P."/>
            <person name="Pepin K.H."/>
            <person name="Johnson M."/>
            <person name="Thiruvilangam P."/>
            <person name="Bhonagiri V."/>
            <person name="Nash W.E."/>
            <person name="Mardis E.R."/>
            <person name="Wilson R.K."/>
        </authorList>
    </citation>
    <scope>NUCLEOTIDE SEQUENCE [LARGE SCALE GENOMIC DNA]</scope>
    <source>
        <strain evidence="1">DSM 1552</strain>
    </source>
</reference>
<gene>
    <name evidence="1" type="ORF">CLOSPI_00621</name>
</gene>
<comment type="caution">
    <text evidence="1">The sequence shown here is derived from an EMBL/GenBank/DDBJ whole genome shotgun (WGS) entry which is preliminary data.</text>
</comment>
<name>B1C094_9FIRM</name>
<sequence>MRSYYVCNKKYNGFTYGIAIDKGQIKNVDDKVLSYFSDYKVKRGEETIYDVTIKHLLTM</sequence>
<evidence type="ECO:0000313" key="2">
    <source>
        <dbReference type="Proteomes" id="UP000004910"/>
    </source>
</evidence>
<dbReference type="Proteomes" id="UP000004910">
    <property type="component" value="Unassembled WGS sequence"/>
</dbReference>
<dbReference type="HOGENOM" id="CLU_2952291_0_0_9"/>
<organism evidence="1 2">
    <name type="scientific">Thomasclavelia spiroformis DSM 1552</name>
    <dbReference type="NCBI Taxonomy" id="428126"/>
    <lineage>
        <taxon>Bacteria</taxon>
        <taxon>Bacillati</taxon>
        <taxon>Bacillota</taxon>
        <taxon>Erysipelotrichia</taxon>
        <taxon>Erysipelotrichales</taxon>
        <taxon>Coprobacillaceae</taxon>
        <taxon>Thomasclavelia</taxon>
    </lineage>
</organism>
<dbReference type="SUPFAM" id="SSF56601">
    <property type="entry name" value="beta-lactamase/transpeptidase-like"/>
    <property type="match status" value="1"/>
</dbReference>
<accession>B1C094</accession>
<protein>
    <submittedName>
        <fullName evidence="1">Uncharacterized protein</fullName>
    </submittedName>
</protein>
<dbReference type="InterPro" id="IPR012338">
    <property type="entry name" value="Beta-lactam/transpept-like"/>
</dbReference>
<dbReference type="STRING" id="428126.CLOSPI_00621"/>
<evidence type="ECO:0000313" key="1">
    <source>
        <dbReference type="EMBL" id="EDS75584.1"/>
    </source>
</evidence>
<reference evidence="1" key="2">
    <citation type="submission" date="2014-06" db="EMBL/GenBank/DDBJ databases">
        <title>Draft genome sequence of Clostridium spiroforme (DSM 1552).</title>
        <authorList>
            <person name="Sudarsanam P."/>
            <person name="Ley R."/>
            <person name="Guruge J."/>
            <person name="Turnbaugh P.J."/>
            <person name="Mahowald M."/>
            <person name="Liep D."/>
            <person name="Gordon J."/>
        </authorList>
    </citation>
    <scope>NUCLEOTIDE SEQUENCE</scope>
    <source>
        <strain evidence="1">DSM 1552</strain>
    </source>
</reference>